<dbReference type="PROSITE" id="PS51782">
    <property type="entry name" value="LYSM"/>
    <property type="match status" value="1"/>
</dbReference>
<evidence type="ECO:0000256" key="1">
    <source>
        <dbReference type="SAM" id="Phobius"/>
    </source>
</evidence>
<dbReference type="CDD" id="cd00118">
    <property type="entry name" value="LysM"/>
    <property type="match status" value="1"/>
</dbReference>
<sequence>MSSITYGTGTYDGGFALPVARTRLRLTRRGRAVIAVLVSLPLVIALVMLALNGGGATATSGLEQSSTVTVQGGQSLWSLAGTLAPEANPADVVADILAINGLDTASVQPGQVLIVPERYAG</sequence>
<name>A0A9E5MFS2_9MICO</name>
<comment type="caution">
    <text evidence="3">The sequence shown here is derived from an EMBL/GenBank/DDBJ whole genome shotgun (WGS) entry which is preliminary data.</text>
</comment>
<dbReference type="Proteomes" id="UP000818266">
    <property type="component" value="Unassembled WGS sequence"/>
</dbReference>
<protein>
    <submittedName>
        <fullName evidence="3">LysM peptidoglycan-binding domain-containing protein</fullName>
    </submittedName>
</protein>
<evidence type="ECO:0000313" key="4">
    <source>
        <dbReference type="Proteomes" id="UP000818266"/>
    </source>
</evidence>
<keyword evidence="1" id="KW-0472">Membrane</keyword>
<dbReference type="Gene3D" id="3.10.350.10">
    <property type="entry name" value="LysM domain"/>
    <property type="match status" value="1"/>
</dbReference>
<gene>
    <name evidence="3" type="ORF">FK219_012550</name>
</gene>
<dbReference type="InterPro" id="IPR018392">
    <property type="entry name" value="LysM"/>
</dbReference>
<keyword evidence="1" id="KW-0812">Transmembrane</keyword>
<evidence type="ECO:0000313" key="3">
    <source>
        <dbReference type="EMBL" id="NHF64052.1"/>
    </source>
</evidence>
<dbReference type="SMART" id="SM00257">
    <property type="entry name" value="LysM"/>
    <property type="match status" value="1"/>
</dbReference>
<dbReference type="AlphaFoldDB" id="A0A9E5MFS2"/>
<dbReference type="RefSeq" id="WP_152582753.1">
    <property type="nucleotide sequence ID" value="NZ_JAVJPO010000015.1"/>
</dbReference>
<accession>A0A9E5MFS2</accession>
<dbReference type="EMBL" id="VIKT02000031">
    <property type="protein sequence ID" value="NHF64052.1"/>
    <property type="molecule type" value="Genomic_DNA"/>
</dbReference>
<organism evidence="3 4">
    <name type="scientific">Microcella pacifica</name>
    <dbReference type="NCBI Taxonomy" id="2591847"/>
    <lineage>
        <taxon>Bacteria</taxon>
        <taxon>Bacillati</taxon>
        <taxon>Actinomycetota</taxon>
        <taxon>Actinomycetes</taxon>
        <taxon>Micrococcales</taxon>
        <taxon>Microbacteriaceae</taxon>
        <taxon>Microcella</taxon>
    </lineage>
</organism>
<feature type="transmembrane region" description="Helical" evidence="1">
    <location>
        <begin position="32"/>
        <end position="51"/>
    </location>
</feature>
<feature type="domain" description="LysM" evidence="2">
    <location>
        <begin position="66"/>
        <end position="115"/>
    </location>
</feature>
<dbReference type="InterPro" id="IPR036779">
    <property type="entry name" value="LysM_dom_sf"/>
</dbReference>
<evidence type="ECO:0000259" key="2">
    <source>
        <dbReference type="PROSITE" id="PS51782"/>
    </source>
</evidence>
<keyword evidence="1" id="KW-1133">Transmembrane helix</keyword>
<reference evidence="3 4" key="1">
    <citation type="submission" date="2020-03" db="EMBL/GenBank/DDBJ databases">
        <title>Chryseoglobus sp. isolated from a deep-sea seamount.</title>
        <authorList>
            <person name="Zhang D.-C."/>
        </authorList>
    </citation>
    <scope>NUCLEOTIDE SEQUENCE [LARGE SCALE GENOMIC DNA]</scope>
    <source>
        <strain evidence="3 4">KN1116</strain>
    </source>
</reference>
<dbReference type="Pfam" id="PF01476">
    <property type="entry name" value="LysM"/>
    <property type="match status" value="1"/>
</dbReference>
<keyword evidence="4" id="KW-1185">Reference proteome</keyword>
<proteinExistence type="predicted"/>
<dbReference type="OrthoDB" id="5084290at2"/>